<evidence type="ECO:0000256" key="1">
    <source>
        <dbReference type="ARBA" id="ARBA00023125"/>
    </source>
</evidence>
<comment type="caution">
    <text evidence="4">The sequence shown here is derived from an EMBL/GenBank/DDBJ whole genome shotgun (WGS) entry which is preliminary data.</text>
</comment>
<dbReference type="InterPro" id="IPR001647">
    <property type="entry name" value="HTH_TetR"/>
</dbReference>
<evidence type="ECO:0000256" key="2">
    <source>
        <dbReference type="PROSITE-ProRule" id="PRU00335"/>
    </source>
</evidence>
<dbReference type="GO" id="GO:0003677">
    <property type="term" value="F:DNA binding"/>
    <property type="evidence" value="ECO:0007669"/>
    <property type="project" value="UniProtKB-UniRule"/>
</dbReference>
<proteinExistence type="predicted"/>
<dbReference type="Pfam" id="PF00440">
    <property type="entry name" value="TetR_N"/>
    <property type="match status" value="1"/>
</dbReference>
<dbReference type="PROSITE" id="PS01081">
    <property type="entry name" value="HTH_TETR_1"/>
    <property type="match status" value="1"/>
</dbReference>
<reference evidence="4" key="1">
    <citation type="submission" date="2020-02" db="EMBL/GenBank/DDBJ databases">
        <title>Delineation of the pyrene-degrading pathway in Roseobacter clade bacteria by genomic analysis.</title>
        <authorList>
            <person name="Zhou H."/>
            <person name="Wang H."/>
        </authorList>
    </citation>
    <scope>NUCLEOTIDE SEQUENCE</scope>
    <source>
        <strain evidence="4">PrR005</strain>
    </source>
</reference>
<dbReference type="PANTHER" id="PTHR43479:SF11">
    <property type="entry name" value="ACREF_ENVCD OPERON REPRESSOR-RELATED"/>
    <property type="match status" value="1"/>
</dbReference>
<dbReference type="RefSeq" id="WP_164130252.1">
    <property type="nucleotide sequence ID" value="NZ_JAAGOX010000021.1"/>
</dbReference>
<sequence length="218" mass="25054">MERLETHPFSLHLSDMNEMPAKLRERADRKSAKRLEKKRQIAESAIEALKELGYANTSLRDIADKSDLSLGMLHYYFEDKTDLIIHCVAIYKEGFVENIIRALDNAEGREAVIDNFSEALVVSIIDDEMTHRLWYDIRTQAMFDEAFRPAVASIEGKLINIVRQAFKKAGHPVPENVDLYYALLDGAFRYLMQGQIGADRKSREELLQTFRGLLAQFL</sequence>
<feature type="DNA-binding region" description="H-T-H motif" evidence="2">
    <location>
        <begin position="58"/>
        <end position="77"/>
    </location>
</feature>
<dbReference type="InterPro" id="IPR009057">
    <property type="entry name" value="Homeodomain-like_sf"/>
</dbReference>
<dbReference type="AlphaFoldDB" id="A0A6B2NNT1"/>
<dbReference type="InterPro" id="IPR023772">
    <property type="entry name" value="DNA-bd_HTH_TetR-type_CS"/>
</dbReference>
<dbReference type="PANTHER" id="PTHR43479">
    <property type="entry name" value="ACREF/ENVCD OPERON REPRESSOR-RELATED"/>
    <property type="match status" value="1"/>
</dbReference>
<dbReference type="PROSITE" id="PS50977">
    <property type="entry name" value="HTH_TETR_2"/>
    <property type="match status" value="1"/>
</dbReference>
<organism evidence="4">
    <name type="scientific">Ruegeria sp. PrR005</name>
    <dbReference type="NCBI Taxonomy" id="2706882"/>
    <lineage>
        <taxon>Bacteria</taxon>
        <taxon>Pseudomonadati</taxon>
        <taxon>Pseudomonadota</taxon>
        <taxon>Alphaproteobacteria</taxon>
        <taxon>Rhodobacterales</taxon>
        <taxon>Roseobacteraceae</taxon>
        <taxon>Ruegeria</taxon>
    </lineage>
</organism>
<evidence type="ECO:0000313" key="4">
    <source>
        <dbReference type="EMBL" id="NDW45776.1"/>
    </source>
</evidence>
<dbReference type="EMBL" id="JAAGOX010000021">
    <property type="protein sequence ID" value="NDW45776.1"/>
    <property type="molecule type" value="Genomic_DNA"/>
</dbReference>
<dbReference type="InterPro" id="IPR050624">
    <property type="entry name" value="HTH-type_Tx_Regulator"/>
</dbReference>
<keyword evidence="1 2" id="KW-0238">DNA-binding</keyword>
<protein>
    <submittedName>
        <fullName evidence="4">TetR/AcrR family transcriptional regulator</fullName>
    </submittedName>
</protein>
<gene>
    <name evidence="4" type="ORF">G0P99_12480</name>
</gene>
<evidence type="ECO:0000259" key="3">
    <source>
        <dbReference type="PROSITE" id="PS50977"/>
    </source>
</evidence>
<dbReference type="SUPFAM" id="SSF46689">
    <property type="entry name" value="Homeodomain-like"/>
    <property type="match status" value="1"/>
</dbReference>
<accession>A0A6B2NNT1</accession>
<feature type="domain" description="HTH tetR-type" evidence="3">
    <location>
        <begin position="35"/>
        <end position="95"/>
    </location>
</feature>
<dbReference type="Gene3D" id="1.10.357.10">
    <property type="entry name" value="Tetracycline Repressor, domain 2"/>
    <property type="match status" value="1"/>
</dbReference>
<name>A0A6B2NNT1_9RHOB</name>